<evidence type="ECO:0000256" key="1">
    <source>
        <dbReference type="ARBA" id="ARBA00004300"/>
    </source>
</evidence>
<evidence type="ECO:0000256" key="8">
    <source>
        <dbReference type="ARBA" id="ARBA00022843"/>
    </source>
</evidence>
<evidence type="ECO:0000313" key="15">
    <source>
        <dbReference type="EMBL" id="KFM61907.1"/>
    </source>
</evidence>
<evidence type="ECO:0000313" key="16">
    <source>
        <dbReference type="Proteomes" id="UP000054359"/>
    </source>
</evidence>
<dbReference type="GO" id="GO:0005813">
    <property type="term" value="C:centrosome"/>
    <property type="evidence" value="ECO:0007669"/>
    <property type="project" value="UniProtKB-SubCell"/>
</dbReference>
<evidence type="ECO:0000256" key="4">
    <source>
        <dbReference type="ARBA" id="ARBA00004657"/>
    </source>
</evidence>
<evidence type="ECO:0000256" key="2">
    <source>
        <dbReference type="ARBA" id="ARBA00004529"/>
    </source>
</evidence>
<evidence type="ECO:0000256" key="7">
    <source>
        <dbReference type="ARBA" id="ARBA00022553"/>
    </source>
</evidence>
<keyword evidence="7" id="KW-0597">Phosphoprotein</keyword>
<organism evidence="15 16">
    <name type="scientific">Stegodyphus mimosarum</name>
    <name type="common">African social velvet spider</name>
    <dbReference type="NCBI Taxonomy" id="407821"/>
    <lineage>
        <taxon>Eukaryota</taxon>
        <taxon>Metazoa</taxon>
        <taxon>Ecdysozoa</taxon>
        <taxon>Arthropoda</taxon>
        <taxon>Chelicerata</taxon>
        <taxon>Arachnida</taxon>
        <taxon>Araneae</taxon>
        <taxon>Araneomorphae</taxon>
        <taxon>Entelegynae</taxon>
        <taxon>Eresoidea</taxon>
        <taxon>Eresidae</taxon>
        <taxon>Stegodyphus</taxon>
    </lineage>
</organism>
<comment type="subunit">
    <text evidence="14">Subunit of dynactin, a multiprotein complex part of a tripartite complex with dynein and a adapter, such as BICDL1, BICD2 or HOOK3. The dynactin complex is built around ACTR1A/ACTB filament and consists of an actin-related filament composed of a shoulder domain, a pointed end and a barbed end. Its length is defined by its flexible shoulder domain. The soulder is composed of 2 DCTN1 subunits, 4 DCTN2 and 2 DCTN3. The 4 DCNT2 (via N-terminus) bind the ACTR1A filament and act as molecular rulers to determine the length. The pointed end is important for binding dynein-dynactin cargo adapters. Consists of 4 subunits: ACTR10, DCNT4, DCTN5 and DCTN6. The barbed end is composed of a CAPZA1:CAPZB heterodimers, which binds ACTR1A/ACTB filament and dynactin and stabilizes dynactin. Interacts with ATP7B, but not ATP7A, in a copper-dependent manner. Interacts with ANK2; this interaction is required for localization at costameres. Interacts with N4BP2L1.</text>
</comment>
<dbReference type="EMBL" id="KK114206">
    <property type="protein sequence ID" value="KFM61907.1"/>
    <property type="molecule type" value="Genomic_DNA"/>
</dbReference>
<accession>A0A087T9W8</accession>
<gene>
    <name evidence="15" type="ORF">X975_21389</name>
</gene>
<dbReference type="OMA" id="KIYFCRH"/>
<evidence type="ECO:0000256" key="10">
    <source>
        <dbReference type="ARBA" id="ARBA00023054"/>
    </source>
</evidence>
<keyword evidence="8" id="KW-0832">Ubl conjugation</keyword>
<evidence type="ECO:0000256" key="3">
    <source>
        <dbReference type="ARBA" id="ARBA00004544"/>
    </source>
</evidence>
<dbReference type="GO" id="GO:0001725">
    <property type="term" value="C:stress fiber"/>
    <property type="evidence" value="ECO:0007669"/>
    <property type="project" value="UniProtKB-SubCell"/>
</dbReference>
<reference evidence="15 16" key="1">
    <citation type="submission" date="2013-11" db="EMBL/GenBank/DDBJ databases">
        <title>Genome sequencing of Stegodyphus mimosarum.</title>
        <authorList>
            <person name="Bechsgaard J."/>
        </authorList>
    </citation>
    <scope>NUCLEOTIDE SEQUENCE [LARGE SCALE GENOMIC DNA]</scope>
</reference>
<dbReference type="AlphaFoldDB" id="A0A087T9W8"/>
<dbReference type="Proteomes" id="UP000054359">
    <property type="component" value="Unassembled WGS sequence"/>
</dbReference>
<dbReference type="GO" id="GO:0005869">
    <property type="term" value="C:dynactin complex"/>
    <property type="evidence" value="ECO:0007669"/>
    <property type="project" value="InterPro"/>
</dbReference>
<sequence length="444" mass="50875">MSKIFERNDVLYVCTCGAEHPITKIYFCRHCSKLRCGDCVSHEVDSHYCQNCLEYMPTPEARLKKNKCSNCFDCPSCMHTLSTRATSIQVPNPEDPTKNIPKKVYYLVCGFCRWTSRDVGIPDQTTASGGWQETENPHTKRIAQLMEYYRVLAQRDKLEKEKKKGNQRYAYVHISEKYGISGKVVRRLAGLPSSLNKIEPEVSEQLAIPEATSEVEPLPESYLTEPLNLSKICTLKQRLFQPQFQPSFISELYPQNKFLHIKRSQRCKVCEHNLIKPEYNPSSIRFRIQLAAFYHIPELRIKNISKLYLGKVCRIEMVLINPTPHPSHVNFKPLETQPENLSTVKLPPSELLLAPRDDTAEFDDTNDSQNFKDDPNIVTFRKSNKLGFVFSVIPSAKDVIVSFQMNHEFVNMPVTLPGEKPKPIQIIWLSHIVKINLGTVVGDS</sequence>
<proteinExistence type="inferred from homology"/>
<protein>
    <recommendedName>
        <fullName evidence="13">Dynactin subunit 4</fullName>
    </recommendedName>
</protein>
<evidence type="ECO:0000256" key="5">
    <source>
        <dbReference type="ARBA" id="ARBA00022490"/>
    </source>
</evidence>
<evidence type="ECO:0000256" key="9">
    <source>
        <dbReference type="ARBA" id="ARBA00022990"/>
    </source>
</evidence>
<keyword evidence="10" id="KW-0175">Coiled coil</keyword>
<evidence type="ECO:0000256" key="11">
    <source>
        <dbReference type="ARBA" id="ARBA00023212"/>
    </source>
</evidence>
<dbReference type="PANTHER" id="PTHR13034">
    <property type="entry name" value="DYNACTIN P62 SUBUNIT"/>
    <property type="match status" value="1"/>
</dbReference>
<dbReference type="Pfam" id="PF05502">
    <property type="entry name" value="Dynactin_p62"/>
    <property type="match status" value="2"/>
</dbReference>
<keyword evidence="6" id="KW-1017">Isopeptide bond</keyword>
<dbReference type="GO" id="GO:0030016">
    <property type="term" value="C:myofibril"/>
    <property type="evidence" value="ECO:0007669"/>
    <property type="project" value="UniProtKB-SubCell"/>
</dbReference>
<evidence type="ECO:0000256" key="14">
    <source>
        <dbReference type="ARBA" id="ARBA00093507"/>
    </source>
</evidence>
<evidence type="ECO:0000256" key="13">
    <source>
        <dbReference type="ARBA" id="ARBA00034864"/>
    </source>
</evidence>
<keyword evidence="11" id="KW-0206">Cytoskeleton</keyword>
<name>A0A087T9W8_STEMI</name>
<comment type="similarity">
    <text evidence="12">Belongs to the dynactin subunit 4 family.</text>
</comment>
<dbReference type="InterPro" id="IPR008603">
    <property type="entry name" value="DCTN4"/>
</dbReference>
<keyword evidence="9" id="KW-0007">Acetylation</keyword>
<keyword evidence="16" id="KW-1185">Reference proteome</keyword>
<evidence type="ECO:0000256" key="12">
    <source>
        <dbReference type="ARBA" id="ARBA00034776"/>
    </source>
</evidence>
<dbReference type="GO" id="GO:0005938">
    <property type="term" value="C:cell cortex"/>
    <property type="evidence" value="ECO:0007669"/>
    <property type="project" value="UniProtKB-SubCell"/>
</dbReference>
<dbReference type="PANTHER" id="PTHR13034:SF2">
    <property type="entry name" value="DYNACTIN SUBUNIT 4"/>
    <property type="match status" value="1"/>
</dbReference>
<evidence type="ECO:0000256" key="6">
    <source>
        <dbReference type="ARBA" id="ARBA00022499"/>
    </source>
</evidence>
<feature type="non-terminal residue" evidence="15">
    <location>
        <position position="444"/>
    </location>
</feature>
<keyword evidence="5" id="KW-0963">Cytoplasm</keyword>
<comment type="subcellular location">
    <subcellularLocation>
        <location evidence="3">Cytoplasm</location>
        <location evidence="3">Cell cortex</location>
    </subcellularLocation>
    <subcellularLocation>
        <location evidence="1">Cytoplasm</location>
        <location evidence="1">Cytoskeleton</location>
        <location evidence="1">Microtubule organizing center</location>
        <location evidence="1">Centrosome</location>
    </subcellularLocation>
    <subcellularLocation>
        <location evidence="2">Cytoplasm</location>
        <location evidence="2">Cytoskeleton</location>
        <location evidence="2">Stress fiber</location>
    </subcellularLocation>
    <subcellularLocation>
        <location evidence="4">Cytoplasm</location>
        <location evidence="4">Myofibril</location>
    </subcellularLocation>
</comment>
<dbReference type="STRING" id="407821.A0A087T9W8"/>
<dbReference type="OrthoDB" id="283815at2759"/>